<proteinExistence type="predicted"/>
<accession>A0A7W3STG2</accession>
<name>A0A7W3STG2_9BACL</name>
<reference evidence="1 2" key="1">
    <citation type="submission" date="2020-08" db="EMBL/GenBank/DDBJ databases">
        <title>Genomic Encyclopedia of Type Strains, Phase III (KMG-III): the genomes of soil and plant-associated and newly described type strains.</title>
        <authorList>
            <person name="Whitman W."/>
        </authorList>
    </citation>
    <scope>NUCLEOTIDE SEQUENCE [LARGE SCALE GENOMIC DNA]</scope>
    <source>
        <strain evidence="1 2">CECT 8693</strain>
    </source>
</reference>
<sequence length="130" mass="14805">MVYSWYMNLVVLLEVLRNGLEYPLFYSVWRKLEDGEEGNWHDAPAEALRTYGKRWCIGVSVSESHQHAHMELLFATESYLLMRYGSLTKKKRAMMKAAPTAKWFVASSTLVVRSAGTPIKASSESTLILT</sequence>
<evidence type="ECO:0000313" key="1">
    <source>
        <dbReference type="EMBL" id="MBA9085950.1"/>
    </source>
</evidence>
<organism evidence="1 2">
    <name type="scientific">Fontibacillus solani</name>
    <dbReference type="NCBI Taxonomy" id="1572857"/>
    <lineage>
        <taxon>Bacteria</taxon>
        <taxon>Bacillati</taxon>
        <taxon>Bacillota</taxon>
        <taxon>Bacilli</taxon>
        <taxon>Bacillales</taxon>
        <taxon>Paenibacillaceae</taxon>
        <taxon>Fontibacillus</taxon>
    </lineage>
</organism>
<evidence type="ECO:0000313" key="2">
    <source>
        <dbReference type="Proteomes" id="UP000567067"/>
    </source>
</evidence>
<gene>
    <name evidence="1" type="ORF">FHR92_002422</name>
</gene>
<dbReference type="RefSeq" id="WP_182535787.1">
    <property type="nucleotide sequence ID" value="NZ_JACJIP010000014.1"/>
</dbReference>
<dbReference type="EMBL" id="JACJIP010000014">
    <property type="protein sequence ID" value="MBA9085950.1"/>
    <property type="molecule type" value="Genomic_DNA"/>
</dbReference>
<dbReference type="Proteomes" id="UP000567067">
    <property type="component" value="Unassembled WGS sequence"/>
</dbReference>
<keyword evidence="2" id="KW-1185">Reference proteome</keyword>
<protein>
    <submittedName>
        <fullName evidence="1">Uncharacterized protein</fullName>
    </submittedName>
</protein>
<comment type="caution">
    <text evidence="1">The sequence shown here is derived from an EMBL/GenBank/DDBJ whole genome shotgun (WGS) entry which is preliminary data.</text>
</comment>
<dbReference type="AlphaFoldDB" id="A0A7W3STG2"/>